<dbReference type="EMBL" id="JBIAZU010000002">
    <property type="protein sequence ID" value="MFF5289929.1"/>
    <property type="molecule type" value="Genomic_DNA"/>
</dbReference>
<keyword evidence="2" id="KW-0597">Phosphoprotein</keyword>
<accession>A0ABW6W9F0</accession>
<proteinExistence type="predicted"/>
<keyword evidence="5" id="KW-1185">Reference proteome</keyword>
<name>A0ABW6W9F0_9ACTN</name>
<dbReference type="SUPFAM" id="SSF52172">
    <property type="entry name" value="CheY-like"/>
    <property type="match status" value="1"/>
</dbReference>
<dbReference type="InterPro" id="IPR052016">
    <property type="entry name" value="Bact_Sigma-Reg"/>
</dbReference>
<dbReference type="PROSITE" id="PS50110">
    <property type="entry name" value="RESPONSE_REGULATORY"/>
    <property type="match status" value="1"/>
</dbReference>
<dbReference type="InterPro" id="IPR001932">
    <property type="entry name" value="PPM-type_phosphatase-like_dom"/>
</dbReference>
<evidence type="ECO:0000259" key="3">
    <source>
        <dbReference type="PROSITE" id="PS50110"/>
    </source>
</evidence>
<dbReference type="Gene3D" id="3.30.450.20">
    <property type="entry name" value="PAS domain"/>
    <property type="match status" value="1"/>
</dbReference>
<dbReference type="Gene3D" id="3.40.50.2300">
    <property type="match status" value="1"/>
</dbReference>
<keyword evidence="1" id="KW-0378">Hydrolase</keyword>
<evidence type="ECO:0000313" key="4">
    <source>
        <dbReference type="EMBL" id="MFF5289929.1"/>
    </source>
</evidence>
<dbReference type="InterPro" id="IPR036457">
    <property type="entry name" value="PPM-type-like_dom_sf"/>
</dbReference>
<dbReference type="SMART" id="SM00448">
    <property type="entry name" value="REC"/>
    <property type="match status" value="1"/>
</dbReference>
<dbReference type="CDD" id="cd00130">
    <property type="entry name" value="PAS"/>
    <property type="match status" value="1"/>
</dbReference>
<dbReference type="RefSeq" id="WP_020511535.1">
    <property type="nucleotide sequence ID" value="NZ_JBIAZU010000002.1"/>
</dbReference>
<feature type="modified residue" description="4-aspartylphosphate" evidence="2">
    <location>
        <position position="52"/>
    </location>
</feature>
<dbReference type="Pfam" id="PF07228">
    <property type="entry name" value="SpoIIE"/>
    <property type="match status" value="1"/>
</dbReference>
<dbReference type="SUPFAM" id="SSF55785">
    <property type="entry name" value="PYP-like sensor domain (PAS domain)"/>
    <property type="match status" value="1"/>
</dbReference>
<gene>
    <name evidence="4" type="ORF">ACFY35_10835</name>
</gene>
<evidence type="ECO:0000256" key="2">
    <source>
        <dbReference type="PROSITE-ProRule" id="PRU00169"/>
    </source>
</evidence>
<organism evidence="4 5">
    <name type="scientific">Paractinoplanes globisporus</name>
    <dbReference type="NCBI Taxonomy" id="113565"/>
    <lineage>
        <taxon>Bacteria</taxon>
        <taxon>Bacillati</taxon>
        <taxon>Actinomycetota</taxon>
        <taxon>Actinomycetes</taxon>
        <taxon>Micromonosporales</taxon>
        <taxon>Micromonosporaceae</taxon>
        <taxon>Paractinoplanes</taxon>
    </lineage>
</organism>
<reference evidence="4 5" key="1">
    <citation type="submission" date="2024-10" db="EMBL/GenBank/DDBJ databases">
        <title>The Natural Products Discovery Center: Release of the First 8490 Sequenced Strains for Exploring Actinobacteria Biosynthetic Diversity.</title>
        <authorList>
            <person name="Kalkreuter E."/>
            <person name="Kautsar S.A."/>
            <person name="Yang D."/>
            <person name="Bader C.D."/>
            <person name="Teijaro C.N."/>
            <person name="Fluegel L."/>
            <person name="Davis C.M."/>
            <person name="Simpson J.R."/>
            <person name="Lauterbach L."/>
            <person name="Steele A.D."/>
            <person name="Gui C."/>
            <person name="Meng S."/>
            <person name="Li G."/>
            <person name="Viehrig K."/>
            <person name="Ye F."/>
            <person name="Su P."/>
            <person name="Kiefer A.F."/>
            <person name="Nichols A."/>
            <person name="Cepeda A.J."/>
            <person name="Yan W."/>
            <person name="Fan B."/>
            <person name="Jiang Y."/>
            <person name="Adhikari A."/>
            <person name="Zheng C.-J."/>
            <person name="Schuster L."/>
            <person name="Cowan T.M."/>
            <person name="Smanski M.J."/>
            <person name="Chevrette M.G."/>
            <person name="De Carvalho L.P.S."/>
            <person name="Shen B."/>
        </authorList>
    </citation>
    <scope>NUCLEOTIDE SEQUENCE [LARGE SCALE GENOMIC DNA]</scope>
    <source>
        <strain evidence="4 5">NPDC000087</strain>
    </source>
</reference>
<evidence type="ECO:0000256" key="1">
    <source>
        <dbReference type="ARBA" id="ARBA00022801"/>
    </source>
</evidence>
<dbReference type="PANTHER" id="PTHR43156">
    <property type="entry name" value="STAGE II SPORULATION PROTEIN E-RELATED"/>
    <property type="match status" value="1"/>
</dbReference>
<dbReference type="InterPro" id="IPR000014">
    <property type="entry name" value="PAS"/>
</dbReference>
<sequence>MATVLVVDDDAPSREFMRTLLRYRGHRVEQASDGDSALVMAASRPPDAVITDVLMPGLDGYELARALRGDPATRHVPIVFSTAHYGLQEIQPLAYACDVHDVILKPAQPSIVLATIDSLLDPGRVSVSTADQVAETQRLARAGTWEFDLETSTVLISRSLRDVLGLPSTRLAPHELLQGVHPSDAAGIASMVEKARRTGLPVTSELRVASPHGMVRELIISCRAVTEPVPRLWGAAQDVTAIRAEARADLQVQVDWHAVRRTIDAFHGAVLPATLPAVAGTDVATVYLPAPERLDIGATWYDAQAVSGGRLMLSVGKVAGHDRHPAAVMGQALAALRAYAHEDPEPAAVLGRLNRFLAGTCQDDSFVTAVVALYDPETGHLRVANGGHPAPVVVARDRDGGVVARLLTASGPLMGALSTAVFPQHDLHLPAGSAFCAYTDGLTDRIHDPASTDARQVRRVAAEAFERLDRDSAMAAEAFAEDVVRDMLGGAAPDDDVCLAVLLTRA</sequence>
<dbReference type="InterPro" id="IPR011006">
    <property type="entry name" value="CheY-like_superfamily"/>
</dbReference>
<dbReference type="InterPro" id="IPR001789">
    <property type="entry name" value="Sig_transdc_resp-reg_receiver"/>
</dbReference>
<protein>
    <submittedName>
        <fullName evidence="4">SpoIIE family protein phosphatase</fullName>
    </submittedName>
</protein>
<dbReference type="SMART" id="SM00331">
    <property type="entry name" value="PP2C_SIG"/>
    <property type="match status" value="1"/>
</dbReference>
<dbReference type="PANTHER" id="PTHR43156:SF2">
    <property type="entry name" value="STAGE II SPORULATION PROTEIN E"/>
    <property type="match status" value="1"/>
</dbReference>
<dbReference type="Pfam" id="PF00072">
    <property type="entry name" value="Response_reg"/>
    <property type="match status" value="1"/>
</dbReference>
<evidence type="ECO:0000313" key="5">
    <source>
        <dbReference type="Proteomes" id="UP001602245"/>
    </source>
</evidence>
<feature type="domain" description="Response regulatory" evidence="3">
    <location>
        <begin position="3"/>
        <end position="120"/>
    </location>
</feature>
<dbReference type="Gene3D" id="3.60.40.10">
    <property type="entry name" value="PPM-type phosphatase domain"/>
    <property type="match status" value="1"/>
</dbReference>
<dbReference type="Proteomes" id="UP001602245">
    <property type="component" value="Unassembled WGS sequence"/>
</dbReference>
<dbReference type="InterPro" id="IPR035965">
    <property type="entry name" value="PAS-like_dom_sf"/>
</dbReference>
<comment type="caution">
    <text evidence="4">The sequence shown here is derived from an EMBL/GenBank/DDBJ whole genome shotgun (WGS) entry which is preliminary data.</text>
</comment>